<accession>A0ABV6WZV9</accession>
<dbReference type="PROSITE" id="PS51257">
    <property type="entry name" value="PROKAR_LIPOPROTEIN"/>
    <property type="match status" value="1"/>
</dbReference>
<reference evidence="1 2" key="1">
    <citation type="submission" date="2024-09" db="EMBL/GenBank/DDBJ databases">
        <authorList>
            <person name="Lee S.D."/>
        </authorList>
    </citation>
    <scope>NUCLEOTIDE SEQUENCE [LARGE SCALE GENOMIC DNA]</scope>
    <source>
        <strain evidence="1 2">N1-3</strain>
    </source>
</reference>
<evidence type="ECO:0000313" key="1">
    <source>
        <dbReference type="EMBL" id="MFC1431583.1"/>
    </source>
</evidence>
<dbReference type="InterPro" id="IPR058119">
    <property type="entry name" value="SCO0607-like"/>
</dbReference>
<dbReference type="EMBL" id="JBHEZY010000004">
    <property type="protein sequence ID" value="MFC1431583.1"/>
    <property type="molecule type" value="Genomic_DNA"/>
</dbReference>
<organism evidence="1 2">
    <name type="scientific">Streptacidiphilus alkalitolerans</name>
    <dbReference type="NCBI Taxonomy" id="3342712"/>
    <lineage>
        <taxon>Bacteria</taxon>
        <taxon>Bacillati</taxon>
        <taxon>Actinomycetota</taxon>
        <taxon>Actinomycetes</taxon>
        <taxon>Kitasatosporales</taxon>
        <taxon>Streptomycetaceae</taxon>
        <taxon>Streptacidiphilus</taxon>
    </lineage>
</organism>
<evidence type="ECO:0000313" key="2">
    <source>
        <dbReference type="Proteomes" id="UP001592530"/>
    </source>
</evidence>
<keyword evidence="1" id="KW-0449">Lipoprotein</keyword>
<comment type="caution">
    <text evidence="1">The sequence shown here is derived from an EMBL/GenBank/DDBJ whole genome shotgun (WGS) entry which is preliminary data.</text>
</comment>
<proteinExistence type="predicted"/>
<dbReference type="Proteomes" id="UP001592530">
    <property type="component" value="Unassembled WGS sequence"/>
</dbReference>
<sequence length="103" mass="10819">MKDSNGGGLRRTLVLLVVGTAVGGLTAACSLDTRDAICRGSEYPVASVGSPGGGACVSNGKQPPTGYVRYPEGQVPQHVDDKWDTYWSTHTLDDQGKLVSDPR</sequence>
<name>A0ABV6WZV9_9ACTN</name>
<dbReference type="NCBIfam" id="NF046120">
    <property type="entry name" value="lipo_SCO0607"/>
    <property type="match status" value="1"/>
</dbReference>
<protein>
    <submittedName>
        <fullName evidence="1">SCO0607 family lipoprotein</fullName>
    </submittedName>
</protein>
<gene>
    <name evidence="1" type="ORF">ACEZDB_13105</name>
</gene>
<dbReference type="RefSeq" id="WP_380552373.1">
    <property type="nucleotide sequence ID" value="NZ_JBHEZY010000004.1"/>
</dbReference>